<dbReference type="OrthoDB" id="10025739at2759"/>
<evidence type="ECO:0000313" key="8">
    <source>
        <dbReference type="EMBL" id="KLT40618.1"/>
    </source>
</evidence>
<sequence length="135" mass="14316">MSETSTPAVQLSHVATLRIPFLTAEHAAMAKRALDVDREVNMDLVERVTSLEGEELVVTIRAATVRIVRLATNAFLSSADLVLRTMAEFAPDPDEPEVTDAELEAAAEEARRSGGGMKGIELRGGVGAGGGEEVK</sequence>
<dbReference type="Proteomes" id="UP000053611">
    <property type="component" value="Unassembled WGS sequence"/>
</dbReference>
<dbReference type="GO" id="GO:0008033">
    <property type="term" value="P:tRNA processing"/>
    <property type="evidence" value="ECO:0007669"/>
    <property type="project" value="UniProtKB-KW"/>
</dbReference>
<evidence type="ECO:0000256" key="1">
    <source>
        <dbReference type="ARBA" id="ARBA00004123"/>
    </source>
</evidence>
<evidence type="ECO:0000256" key="4">
    <source>
        <dbReference type="ARBA" id="ARBA00022490"/>
    </source>
</evidence>
<evidence type="ECO:0000313" key="9">
    <source>
        <dbReference type="Proteomes" id="UP000053611"/>
    </source>
</evidence>
<dbReference type="GO" id="GO:0005737">
    <property type="term" value="C:cytoplasm"/>
    <property type="evidence" value="ECO:0007669"/>
    <property type="project" value="UniProtKB-SubCell"/>
</dbReference>
<dbReference type="EMBL" id="KQ087232">
    <property type="protein sequence ID" value="KLT40618.1"/>
    <property type="molecule type" value="Genomic_DNA"/>
</dbReference>
<dbReference type="Pfam" id="PF09341">
    <property type="entry name" value="Pcc1"/>
    <property type="match status" value="1"/>
</dbReference>
<comment type="similarity">
    <text evidence="3">Belongs to the CTAG/PCC1 family.</text>
</comment>
<reference evidence="8 9" key="1">
    <citation type="submission" date="2015-03" db="EMBL/GenBank/DDBJ databases">
        <title>Genomics and transcriptomics of the oil-accumulating basidiomycete yeast T. oleaginosus allow insights into substrate utilization and the diverse evolutionary trajectories of mating systems in fungi.</title>
        <authorList>
            <consortium name="DOE Joint Genome Institute"/>
            <person name="Kourist R."/>
            <person name="Kracht O."/>
            <person name="Bracharz F."/>
            <person name="Lipzen A."/>
            <person name="Nolan M."/>
            <person name="Ohm R."/>
            <person name="Grigoriev I."/>
            <person name="Sun S."/>
            <person name="Heitman J."/>
            <person name="Bruck T."/>
            <person name="Nowrousian M."/>
        </authorList>
    </citation>
    <scope>NUCLEOTIDE SEQUENCE [LARGE SCALE GENOMIC DNA]</scope>
    <source>
        <strain evidence="8 9">IBC0246</strain>
    </source>
</reference>
<dbReference type="GO" id="GO:0005634">
    <property type="term" value="C:nucleus"/>
    <property type="evidence" value="ECO:0007669"/>
    <property type="project" value="UniProtKB-SubCell"/>
</dbReference>
<evidence type="ECO:0000256" key="6">
    <source>
        <dbReference type="ARBA" id="ARBA00023242"/>
    </source>
</evidence>
<evidence type="ECO:0000256" key="7">
    <source>
        <dbReference type="SAM" id="MobiDB-lite"/>
    </source>
</evidence>
<dbReference type="FunFam" id="3.30.310.50:FF:000005">
    <property type="entry name" value="L antigen family member 3"/>
    <property type="match status" value="1"/>
</dbReference>
<evidence type="ECO:0000256" key="3">
    <source>
        <dbReference type="ARBA" id="ARBA00007073"/>
    </source>
</evidence>
<dbReference type="Gene3D" id="3.30.310.50">
    <property type="entry name" value="Alpha-D-phosphohexomutase, C-terminal domain"/>
    <property type="match status" value="1"/>
</dbReference>
<feature type="region of interest" description="Disordered" evidence="7">
    <location>
        <begin position="106"/>
        <end position="135"/>
    </location>
</feature>
<gene>
    <name evidence="8" type="ORF">CC85DRAFT_287341</name>
</gene>
<keyword evidence="5" id="KW-0819">tRNA processing</keyword>
<dbReference type="GO" id="GO:0000408">
    <property type="term" value="C:EKC/KEOPS complex"/>
    <property type="evidence" value="ECO:0007669"/>
    <property type="project" value="TreeGrafter"/>
</dbReference>
<dbReference type="AlphaFoldDB" id="A0A0J0XHR9"/>
<evidence type="ECO:0000256" key="2">
    <source>
        <dbReference type="ARBA" id="ARBA00004496"/>
    </source>
</evidence>
<dbReference type="STRING" id="879819.A0A0J0XHR9"/>
<comment type="subcellular location">
    <subcellularLocation>
        <location evidence="2">Cytoplasm</location>
    </subcellularLocation>
    <subcellularLocation>
        <location evidence="1">Nucleus</location>
    </subcellularLocation>
</comment>
<name>A0A0J0XHR9_9TREE</name>
<dbReference type="InterPro" id="IPR015419">
    <property type="entry name" value="CTAG/Pcc1"/>
</dbReference>
<keyword evidence="6" id="KW-0539">Nucleus</keyword>
<organism evidence="8 9">
    <name type="scientific">Cutaneotrichosporon oleaginosum</name>
    <dbReference type="NCBI Taxonomy" id="879819"/>
    <lineage>
        <taxon>Eukaryota</taxon>
        <taxon>Fungi</taxon>
        <taxon>Dikarya</taxon>
        <taxon>Basidiomycota</taxon>
        <taxon>Agaricomycotina</taxon>
        <taxon>Tremellomycetes</taxon>
        <taxon>Trichosporonales</taxon>
        <taxon>Trichosporonaceae</taxon>
        <taxon>Cutaneotrichosporon</taxon>
    </lineage>
</organism>
<dbReference type="PANTHER" id="PTHR31283">
    <property type="entry name" value="EKC/KEOPS COMPLEX SUBUNIT PCC1 FAMILY MEMBER"/>
    <property type="match status" value="1"/>
</dbReference>
<proteinExistence type="inferred from homology"/>
<feature type="compositionally biased region" description="Gly residues" evidence="7">
    <location>
        <begin position="113"/>
        <end position="135"/>
    </location>
</feature>
<keyword evidence="4" id="KW-0963">Cytoplasm</keyword>
<dbReference type="RefSeq" id="XP_018277109.1">
    <property type="nucleotide sequence ID" value="XM_018423824.1"/>
</dbReference>
<protein>
    <submittedName>
        <fullName evidence="8">Pcc1-domain-containing protein</fullName>
    </submittedName>
</protein>
<evidence type="ECO:0000256" key="5">
    <source>
        <dbReference type="ARBA" id="ARBA00022694"/>
    </source>
</evidence>
<dbReference type="GeneID" id="28984427"/>
<dbReference type="PANTHER" id="PTHR31283:SF5">
    <property type="entry name" value="EKC_KEOPS COMPLEX SUBUNIT LAGE3"/>
    <property type="match status" value="1"/>
</dbReference>
<accession>A0A0J0XHR9</accession>
<keyword evidence="9" id="KW-1185">Reference proteome</keyword>
<dbReference type="GO" id="GO:0070525">
    <property type="term" value="P:tRNA threonylcarbamoyladenosine metabolic process"/>
    <property type="evidence" value="ECO:0007669"/>
    <property type="project" value="TreeGrafter"/>
</dbReference>